<name>A0A8G1QX86_9EURO</name>
<accession>A0A8G1QX86</accession>
<organism evidence="1 2">
    <name type="scientific">Aspergillus piperis CBS 112811</name>
    <dbReference type="NCBI Taxonomy" id="1448313"/>
    <lineage>
        <taxon>Eukaryota</taxon>
        <taxon>Fungi</taxon>
        <taxon>Dikarya</taxon>
        <taxon>Ascomycota</taxon>
        <taxon>Pezizomycotina</taxon>
        <taxon>Eurotiomycetes</taxon>
        <taxon>Eurotiomycetidae</taxon>
        <taxon>Eurotiales</taxon>
        <taxon>Aspergillaceae</taxon>
        <taxon>Aspergillus</taxon>
        <taxon>Aspergillus subgen. Circumdati</taxon>
    </lineage>
</organism>
<reference evidence="1 2" key="1">
    <citation type="submission" date="2018-02" db="EMBL/GenBank/DDBJ databases">
        <title>The genomes of Aspergillus section Nigri reveals drivers in fungal speciation.</title>
        <authorList>
            <consortium name="DOE Joint Genome Institute"/>
            <person name="Vesth T.C."/>
            <person name="Nybo J."/>
            <person name="Theobald S."/>
            <person name="Brandl J."/>
            <person name="Frisvad J.C."/>
            <person name="Nielsen K.F."/>
            <person name="Lyhne E.K."/>
            <person name="Kogle M.E."/>
            <person name="Kuo A."/>
            <person name="Riley R."/>
            <person name="Clum A."/>
            <person name="Nolan M."/>
            <person name="Lipzen A."/>
            <person name="Salamov A."/>
            <person name="Henrissat B."/>
            <person name="Wiebenga A."/>
            <person name="De vries R.P."/>
            <person name="Grigoriev I.V."/>
            <person name="Mortensen U.H."/>
            <person name="Andersen M.R."/>
            <person name="Baker S.E."/>
        </authorList>
    </citation>
    <scope>NUCLEOTIDE SEQUENCE [LARGE SCALE GENOMIC DNA]</scope>
    <source>
        <strain evidence="1 2">CBS 112811</strain>
    </source>
</reference>
<dbReference type="GeneID" id="37169122"/>
<gene>
    <name evidence="1" type="ORF">BO85DRAFT_83934</name>
</gene>
<dbReference type="RefSeq" id="XP_025513296.1">
    <property type="nucleotide sequence ID" value="XM_025665720.1"/>
</dbReference>
<dbReference type="EMBL" id="KZ825069">
    <property type="protein sequence ID" value="RAH55374.1"/>
    <property type="molecule type" value="Genomic_DNA"/>
</dbReference>
<keyword evidence="2" id="KW-1185">Reference proteome</keyword>
<dbReference type="AlphaFoldDB" id="A0A8G1QX86"/>
<sequence length="54" mass="5962">MIQILVESLDCLLETWASSPSLLSQHNCCPSHVSTRFCVVHLDYSGATEAIMHS</sequence>
<dbReference type="Proteomes" id="UP000249526">
    <property type="component" value="Unassembled WGS sequence"/>
</dbReference>
<protein>
    <submittedName>
        <fullName evidence="1">Uncharacterized protein</fullName>
    </submittedName>
</protein>
<evidence type="ECO:0000313" key="2">
    <source>
        <dbReference type="Proteomes" id="UP000249526"/>
    </source>
</evidence>
<evidence type="ECO:0000313" key="1">
    <source>
        <dbReference type="EMBL" id="RAH55374.1"/>
    </source>
</evidence>
<proteinExistence type="predicted"/>